<dbReference type="GO" id="GO:0005975">
    <property type="term" value="P:carbohydrate metabolic process"/>
    <property type="evidence" value="ECO:0007669"/>
    <property type="project" value="InterPro"/>
</dbReference>
<comment type="caution">
    <text evidence="5">The sequence shown here is derived from an EMBL/GenBank/DDBJ whole genome shotgun (WGS) entry which is preliminary data.</text>
</comment>
<dbReference type="GO" id="GO:0047938">
    <property type="term" value="F:glucose-6-phosphate 1-epimerase activity"/>
    <property type="evidence" value="ECO:0007669"/>
    <property type="project" value="UniProtKB-EC"/>
</dbReference>
<dbReference type="GO" id="GO:0030246">
    <property type="term" value="F:carbohydrate binding"/>
    <property type="evidence" value="ECO:0007669"/>
    <property type="project" value="InterPro"/>
</dbReference>
<evidence type="ECO:0000256" key="2">
    <source>
        <dbReference type="ARBA" id="ARBA00005866"/>
    </source>
</evidence>
<dbReference type="PANTHER" id="PTHR11122:SF13">
    <property type="entry name" value="GLUCOSE-6-PHOSPHATE 1-EPIMERASE"/>
    <property type="match status" value="1"/>
</dbReference>
<dbReference type="EMBL" id="JACBKZ010000002">
    <property type="protein sequence ID" value="KAF5956564.1"/>
    <property type="molecule type" value="Genomic_DNA"/>
</dbReference>
<sequence>MSNSERVPVELCKGVNGLDKVVLREVRGSSAEKSRCNVFIGDILTTLPCFLEQILSMVYLYGGHVTSWKNDHGEELLFVSSKAIFKPPKAIRGGIPICFPQFSNHGSLEQHGFARNRFWSIDTDPPPFPTNSSSKAFVDLILKPSEEDLKIWPHSFEFRLRVTLGPGGDLMLTSRIRNTNVEGKPFTFTFAYHTYFSVSDIRKGCCFGLAYLLLFSEVRVEGLETLDYLDNLKNKERFTEQGDAITFESEASPGNHLLVPDSCYVDKIYLSTPTKIAILDHEKKRTFVIRKDGLPDAVVWNPWDKKAKAMADFGDDEYKHMLCMETAAVEKAITLKPGEEWRGRQELSAVPSSYCSGQLDPQRVLQSS</sequence>
<evidence type="ECO:0000313" key="5">
    <source>
        <dbReference type="EMBL" id="KAF5956564.1"/>
    </source>
</evidence>
<dbReference type="InterPro" id="IPR025532">
    <property type="entry name" value="G6P_1-epimerase"/>
</dbReference>
<evidence type="ECO:0000256" key="1">
    <source>
        <dbReference type="ARBA" id="ARBA00001096"/>
    </source>
</evidence>
<evidence type="ECO:0000256" key="4">
    <source>
        <dbReference type="ARBA" id="ARBA00023235"/>
    </source>
</evidence>
<dbReference type="InterPro" id="IPR011013">
    <property type="entry name" value="Gal_mutarotase_sf_dom"/>
</dbReference>
<comment type="catalytic activity">
    <reaction evidence="1">
        <text>alpha-D-glucose 6-phosphate = beta-D-glucose 6-phosphate</text>
        <dbReference type="Rhea" id="RHEA:16249"/>
        <dbReference type="ChEBI" id="CHEBI:58225"/>
        <dbReference type="ChEBI" id="CHEBI:58247"/>
        <dbReference type="EC" id="5.1.3.15"/>
    </reaction>
</comment>
<dbReference type="GO" id="GO:0005737">
    <property type="term" value="C:cytoplasm"/>
    <property type="evidence" value="ECO:0007669"/>
    <property type="project" value="TreeGrafter"/>
</dbReference>
<keyword evidence="6" id="KW-1185">Reference proteome</keyword>
<proteinExistence type="inferred from homology"/>
<reference evidence="5 6" key="2">
    <citation type="submission" date="2020-07" db="EMBL/GenBank/DDBJ databases">
        <title>Genome assembly of wild tea tree DASZ reveals pedigree and selection history of tea varieties.</title>
        <authorList>
            <person name="Zhang W."/>
        </authorList>
    </citation>
    <scope>NUCLEOTIDE SEQUENCE [LARGE SCALE GENOMIC DNA]</scope>
    <source>
        <strain evidence="6">cv. G240</strain>
        <tissue evidence="5">Leaf</tissue>
    </source>
</reference>
<dbReference type="Gene3D" id="2.70.98.10">
    <property type="match status" value="1"/>
</dbReference>
<dbReference type="Proteomes" id="UP000593564">
    <property type="component" value="Unassembled WGS sequence"/>
</dbReference>
<dbReference type="AlphaFoldDB" id="A0A7J7HWU0"/>
<gene>
    <name evidence="5" type="ORF">HYC85_003789</name>
</gene>
<evidence type="ECO:0000313" key="6">
    <source>
        <dbReference type="Proteomes" id="UP000593564"/>
    </source>
</evidence>
<dbReference type="InterPro" id="IPR008183">
    <property type="entry name" value="Aldose_1/G6P_1-epimerase"/>
</dbReference>
<comment type="similarity">
    <text evidence="2">Belongs to the glucose-6-phosphate 1-epimerase family.</text>
</comment>
<reference evidence="6" key="1">
    <citation type="journal article" date="2020" name="Nat. Commun.">
        <title>Genome assembly of wild tea tree DASZ reveals pedigree and selection history of tea varieties.</title>
        <authorList>
            <person name="Zhang W."/>
            <person name="Zhang Y."/>
            <person name="Qiu H."/>
            <person name="Guo Y."/>
            <person name="Wan H."/>
            <person name="Zhang X."/>
            <person name="Scossa F."/>
            <person name="Alseekh S."/>
            <person name="Zhang Q."/>
            <person name="Wang P."/>
            <person name="Xu L."/>
            <person name="Schmidt M.H."/>
            <person name="Jia X."/>
            <person name="Li D."/>
            <person name="Zhu A."/>
            <person name="Guo F."/>
            <person name="Chen W."/>
            <person name="Ni D."/>
            <person name="Usadel B."/>
            <person name="Fernie A.R."/>
            <person name="Wen W."/>
        </authorList>
    </citation>
    <scope>NUCLEOTIDE SEQUENCE [LARGE SCALE GENOMIC DNA]</scope>
    <source>
        <strain evidence="6">cv. G240</strain>
    </source>
</reference>
<dbReference type="InterPro" id="IPR014718">
    <property type="entry name" value="GH-type_carb-bd"/>
</dbReference>
<dbReference type="PANTHER" id="PTHR11122">
    <property type="entry name" value="APOSPORY-ASSOCIATED PROTEIN C-RELATED"/>
    <property type="match status" value="1"/>
</dbReference>
<dbReference type="CDD" id="cd09020">
    <property type="entry name" value="D-hex-6-P-epi_like"/>
    <property type="match status" value="1"/>
</dbReference>
<dbReference type="EC" id="5.1.3.15" evidence="3"/>
<name>A0A7J7HWU0_CAMSI</name>
<accession>A0A7J7HWU0</accession>
<keyword evidence="4" id="KW-0413">Isomerase</keyword>
<dbReference type="Pfam" id="PF01263">
    <property type="entry name" value="Aldose_epim"/>
    <property type="match status" value="1"/>
</dbReference>
<protein>
    <recommendedName>
        <fullName evidence="3">glucose-6-phosphate 1-epimerase</fullName>
        <ecNumber evidence="3">5.1.3.15</ecNumber>
    </recommendedName>
</protein>
<organism evidence="5 6">
    <name type="scientific">Camellia sinensis</name>
    <name type="common">Tea plant</name>
    <name type="synonym">Thea sinensis</name>
    <dbReference type="NCBI Taxonomy" id="4442"/>
    <lineage>
        <taxon>Eukaryota</taxon>
        <taxon>Viridiplantae</taxon>
        <taxon>Streptophyta</taxon>
        <taxon>Embryophyta</taxon>
        <taxon>Tracheophyta</taxon>
        <taxon>Spermatophyta</taxon>
        <taxon>Magnoliopsida</taxon>
        <taxon>eudicotyledons</taxon>
        <taxon>Gunneridae</taxon>
        <taxon>Pentapetalae</taxon>
        <taxon>asterids</taxon>
        <taxon>Ericales</taxon>
        <taxon>Theaceae</taxon>
        <taxon>Camellia</taxon>
    </lineage>
</organism>
<dbReference type="SUPFAM" id="SSF74650">
    <property type="entry name" value="Galactose mutarotase-like"/>
    <property type="match status" value="1"/>
</dbReference>
<evidence type="ECO:0000256" key="3">
    <source>
        <dbReference type="ARBA" id="ARBA00012083"/>
    </source>
</evidence>